<dbReference type="Gene3D" id="2.30.29.30">
    <property type="entry name" value="Pleckstrin-homology domain (PH domain)/Phosphotyrosine-binding domain (PTB)"/>
    <property type="match status" value="1"/>
</dbReference>
<dbReference type="EMBL" id="CM001268">
    <property type="protein sequence ID" value="EHH24738.1"/>
    <property type="molecule type" value="Genomic_DNA"/>
</dbReference>
<dbReference type="PANTHER" id="PTHR23175">
    <property type="entry name" value="PDZ DOMAIN-CONTAINING PROTEIN"/>
    <property type="match status" value="1"/>
</dbReference>
<dbReference type="InterPro" id="IPR041681">
    <property type="entry name" value="PH_9"/>
</dbReference>
<dbReference type="InterPro" id="IPR008936">
    <property type="entry name" value="Rho_GTPase_activation_prot"/>
</dbReference>
<evidence type="ECO:0000256" key="2">
    <source>
        <dbReference type="SAM" id="MobiDB-lite"/>
    </source>
</evidence>
<dbReference type="Pfam" id="PF00620">
    <property type="entry name" value="RhoGAP"/>
    <property type="match status" value="1"/>
</dbReference>
<dbReference type="InterPro" id="IPR000198">
    <property type="entry name" value="RhoGAP_dom"/>
</dbReference>
<name>G7NH53_MACMU</name>
<dbReference type="SMART" id="SM00324">
    <property type="entry name" value="RhoGAP"/>
    <property type="match status" value="1"/>
</dbReference>
<sequence length="467" mass="52422">MNSAPVLGTSPSSPTFTFTLGRHYSQDCSIKAGRRSSYLLAITTERSKSCDDGLNTFRDEGRVLRRLPNRIPSLRMLRSFFTDGSCLVDISYSETKRRHVFRLTTADFCEYLFQAEDRDDMLGWIRAIRENSRAEGEDPGCANQALISKKLNDYRKVSHSSGPKADSSPKGSRGLGGLKSEFLKQSAARGLKTQDLPAGSKDDSAAAPKTPWGINIIKKNKKAAPRAFGVRLEECQPATENQVPLIVAACCRIVEARGLESTGIYRVPGNNAVVSSLQEQLNRGPGDINLQDERWQDLNVISSLLKSFFRKLPEPLFTDKYNDFIEANRIEDARERMRTLRKLIRDLPGHYYETLKFLVGHLKTIADHSEKNKMEPRNLALVFGPTLVRTSEDNMTDMVTHMPDRYKIVETLIQHSDWFFSDEEDKGERTPVGDKEPQAVPNIEYLLPNIGRTVPPGDPGSADLLEI</sequence>
<organism evidence="5">
    <name type="scientific">Macaca mulatta</name>
    <name type="common">Rhesus macaque</name>
    <dbReference type="NCBI Taxonomy" id="9544"/>
    <lineage>
        <taxon>Eukaryota</taxon>
        <taxon>Metazoa</taxon>
        <taxon>Chordata</taxon>
        <taxon>Craniata</taxon>
        <taxon>Vertebrata</taxon>
        <taxon>Euteleostomi</taxon>
        <taxon>Mammalia</taxon>
        <taxon>Eutheria</taxon>
        <taxon>Euarchontoglires</taxon>
        <taxon>Primates</taxon>
        <taxon>Haplorrhini</taxon>
        <taxon>Catarrhini</taxon>
        <taxon>Cercopithecidae</taxon>
        <taxon>Cercopithecinae</taxon>
        <taxon>Macaca</taxon>
    </lineage>
</organism>
<dbReference type="AlphaFoldDB" id="G7NH53"/>
<dbReference type="InterPro" id="IPR011993">
    <property type="entry name" value="PH-like_dom_sf"/>
</dbReference>
<dbReference type="Pfam" id="PF15410">
    <property type="entry name" value="PH_9"/>
    <property type="match status" value="1"/>
</dbReference>
<dbReference type="CDD" id="cd04395">
    <property type="entry name" value="RhoGAP_ARHGAP21"/>
    <property type="match status" value="1"/>
</dbReference>
<dbReference type="GO" id="GO:0005096">
    <property type="term" value="F:GTPase activator activity"/>
    <property type="evidence" value="ECO:0007669"/>
    <property type="project" value="UniProtKB-KW"/>
</dbReference>
<dbReference type="Gene3D" id="1.10.555.10">
    <property type="entry name" value="Rho GTPase activation protein"/>
    <property type="match status" value="1"/>
</dbReference>
<dbReference type="GO" id="GO:0007165">
    <property type="term" value="P:signal transduction"/>
    <property type="evidence" value="ECO:0007669"/>
    <property type="project" value="InterPro"/>
</dbReference>
<evidence type="ECO:0000256" key="1">
    <source>
        <dbReference type="ARBA" id="ARBA00022468"/>
    </source>
</evidence>
<proteinExistence type="predicted"/>
<dbReference type="PANTHER" id="PTHR23175:SF5">
    <property type="entry name" value="RHO GTPASE-ACTIVATING PROTEIN 23"/>
    <property type="match status" value="1"/>
</dbReference>
<accession>G7NH53</accession>
<protein>
    <recommendedName>
        <fullName evidence="6">Rho GTPase activating protein 23</fullName>
    </recommendedName>
</protein>
<keyword evidence="1" id="KW-0343">GTPase activation</keyword>
<dbReference type="CDD" id="cd01253">
    <property type="entry name" value="PH_ARHGAP21-like"/>
    <property type="match status" value="1"/>
</dbReference>
<feature type="domain" description="PH" evidence="3">
    <location>
        <begin position="98"/>
        <end position="133"/>
    </location>
</feature>
<dbReference type="FunFam" id="1.10.555.10:FF:000014">
    <property type="entry name" value="Rho GTPase activating protein 21"/>
    <property type="match status" value="1"/>
</dbReference>
<feature type="region of interest" description="Disordered" evidence="2">
    <location>
        <begin position="156"/>
        <end position="176"/>
    </location>
</feature>
<dbReference type="SUPFAM" id="SSF48350">
    <property type="entry name" value="GTPase activation domain, GAP"/>
    <property type="match status" value="1"/>
</dbReference>
<feature type="domain" description="Rho-GAP" evidence="4">
    <location>
        <begin position="230"/>
        <end position="420"/>
    </location>
</feature>
<gene>
    <name evidence="5" type="ORF">EGK_08452</name>
</gene>
<dbReference type="PROSITE" id="PS50003">
    <property type="entry name" value="PH_DOMAIN"/>
    <property type="match status" value="1"/>
</dbReference>
<evidence type="ECO:0000259" key="3">
    <source>
        <dbReference type="PROSITE" id="PS50003"/>
    </source>
</evidence>
<evidence type="ECO:0000313" key="5">
    <source>
        <dbReference type="EMBL" id="EHH24738.1"/>
    </source>
</evidence>
<dbReference type="InterPro" id="IPR001849">
    <property type="entry name" value="PH_domain"/>
</dbReference>
<dbReference type="PROSITE" id="PS50238">
    <property type="entry name" value="RHOGAP"/>
    <property type="match status" value="1"/>
</dbReference>
<dbReference type="Proteomes" id="UP000013456">
    <property type="component" value="Chromosome 16"/>
</dbReference>
<dbReference type="SUPFAM" id="SSF50729">
    <property type="entry name" value="PH domain-like"/>
    <property type="match status" value="1"/>
</dbReference>
<evidence type="ECO:0000259" key="4">
    <source>
        <dbReference type="PROSITE" id="PS50238"/>
    </source>
</evidence>
<evidence type="ECO:0008006" key="6">
    <source>
        <dbReference type="Google" id="ProtNLM"/>
    </source>
</evidence>
<reference evidence="5" key="1">
    <citation type="journal article" date="2011" name="Nat. Biotechnol.">
        <title>Genome sequencing and comparison of two nonhuman primate animal models, the cynomolgus and Chinese rhesus macaques.</title>
        <authorList>
            <person name="Yan G."/>
            <person name="Zhang G."/>
            <person name="Fang X."/>
            <person name="Zhang Y."/>
            <person name="Li C."/>
            <person name="Ling F."/>
            <person name="Cooper D.N."/>
            <person name="Li Q."/>
            <person name="Li Y."/>
            <person name="van Gool A.J."/>
            <person name="Du H."/>
            <person name="Chen J."/>
            <person name="Chen R."/>
            <person name="Zhang P."/>
            <person name="Huang Z."/>
            <person name="Thompson J.R."/>
            <person name="Meng Y."/>
            <person name="Bai Y."/>
            <person name="Wang J."/>
            <person name="Zhuo M."/>
            <person name="Wang T."/>
            <person name="Huang Y."/>
            <person name="Wei L."/>
            <person name="Li J."/>
            <person name="Wang Z."/>
            <person name="Hu H."/>
            <person name="Yang P."/>
            <person name="Le L."/>
            <person name="Stenson P.D."/>
            <person name="Li B."/>
            <person name="Liu X."/>
            <person name="Ball E.V."/>
            <person name="An N."/>
            <person name="Huang Q."/>
            <person name="Zhang Y."/>
            <person name="Fan W."/>
            <person name="Zhang X."/>
            <person name="Li Y."/>
            <person name="Wang W."/>
            <person name="Katze M.G."/>
            <person name="Su B."/>
            <person name="Nielsen R."/>
            <person name="Yang H."/>
            <person name="Wang J."/>
            <person name="Wang X."/>
            <person name="Wang J."/>
        </authorList>
    </citation>
    <scope>NUCLEOTIDE SEQUENCE [LARGE SCALE GENOMIC DNA]</scope>
    <source>
        <strain evidence="5">CR-5</strain>
    </source>
</reference>